<dbReference type="EMBL" id="AZGY01000014">
    <property type="protein sequence ID" value="KZZ92954.1"/>
    <property type="molecule type" value="Genomic_DNA"/>
</dbReference>
<evidence type="ECO:0000256" key="3">
    <source>
        <dbReference type="ARBA" id="ARBA00022679"/>
    </source>
</evidence>
<dbReference type="InterPro" id="IPR044066">
    <property type="entry name" value="TRIAD_supradom"/>
</dbReference>
<evidence type="ECO:0000256" key="8">
    <source>
        <dbReference type="ARBA" id="ARBA00022833"/>
    </source>
</evidence>
<evidence type="ECO:0000256" key="4">
    <source>
        <dbReference type="ARBA" id="ARBA00022723"/>
    </source>
</evidence>
<dbReference type="InterPro" id="IPR031127">
    <property type="entry name" value="E3_UB_ligase_RBR"/>
</dbReference>
<dbReference type="GO" id="GO:0016567">
    <property type="term" value="P:protein ubiquitination"/>
    <property type="evidence" value="ECO:0007669"/>
    <property type="project" value="InterPro"/>
</dbReference>
<keyword evidence="3" id="KW-0808">Transferase</keyword>
<accession>A0A167ZPU2</accession>
<comment type="caution">
    <text evidence="11">The sequence shown here is derived from an EMBL/GenBank/DDBJ whole genome shotgun (WGS) entry which is preliminary data.</text>
</comment>
<dbReference type="OrthoDB" id="10009520at2759"/>
<feature type="region of interest" description="Disordered" evidence="9">
    <location>
        <begin position="129"/>
        <end position="154"/>
    </location>
</feature>
<dbReference type="InterPro" id="IPR002867">
    <property type="entry name" value="IBR_dom"/>
</dbReference>
<dbReference type="PANTHER" id="PTHR11685">
    <property type="entry name" value="RBR FAMILY RING FINGER AND IBR DOMAIN-CONTAINING"/>
    <property type="match status" value="1"/>
</dbReference>
<keyword evidence="6" id="KW-0863">Zinc-finger</keyword>
<dbReference type="GO" id="GO:0008270">
    <property type="term" value="F:zinc ion binding"/>
    <property type="evidence" value="ECO:0007669"/>
    <property type="project" value="UniProtKB-KW"/>
</dbReference>
<comment type="catalytic activity">
    <reaction evidence="1">
        <text>[E2 ubiquitin-conjugating enzyme]-S-ubiquitinyl-L-cysteine + [acceptor protein]-L-lysine = [E2 ubiquitin-conjugating enzyme]-L-cysteine + [acceptor protein]-N(6)-ubiquitinyl-L-lysine.</text>
        <dbReference type="EC" id="2.3.2.31"/>
    </reaction>
</comment>
<evidence type="ECO:0000256" key="7">
    <source>
        <dbReference type="ARBA" id="ARBA00022786"/>
    </source>
</evidence>
<keyword evidence="4" id="KW-0479">Metal-binding</keyword>
<dbReference type="PROSITE" id="PS00518">
    <property type="entry name" value="ZF_RING_1"/>
    <property type="match status" value="1"/>
</dbReference>
<protein>
    <recommendedName>
        <fullName evidence="2">RBR-type E3 ubiquitin transferase</fullName>
        <ecNumber evidence="2">2.3.2.31</ecNumber>
    </recommendedName>
</protein>
<reference evidence="11 12" key="1">
    <citation type="journal article" date="2016" name="Genome Biol. Evol.">
        <title>Divergent and convergent evolution of fungal pathogenicity.</title>
        <authorList>
            <person name="Shang Y."/>
            <person name="Xiao G."/>
            <person name="Zheng P."/>
            <person name="Cen K."/>
            <person name="Zhan S."/>
            <person name="Wang C."/>
        </authorList>
    </citation>
    <scope>NUCLEOTIDE SEQUENCE [LARGE SCALE GENOMIC DNA]</scope>
    <source>
        <strain evidence="11 12">RCEF 2490</strain>
    </source>
</reference>
<evidence type="ECO:0000313" key="12">
    <source>
        <dbReference type="Proteomes" id="UP000078544"/>
    </source>
</evidence>
<proteinExistence type="predicted"/>
<evidence type="ECO:0000256" key="9">
    <source>
        <dbReference type="SAM" id="MobiDB-lite"/>
    </source>
</evidence>
<dbReference type="GO" id="GO:0061630">
    <property type="term" value="F:ubiquitin protein ligase activity"/>
    <property type="evidence" value="ECO:0007669"/>
    <property type="project" value="UniProtKB-EC"/>
</dbReference>
<keyword evidence="12" id="KW-1185">Reference proteome</keyword>
<evidence type="ECO:0000313" key="11">
    <source>
        <dbReference type="EMBL" id="KZZ92954.1"/>
    </source>
</evidence>
<evidence type="ECO:0000259" key="10">
    <source>
        <dbReference type="PROSITE" id="PS51873"/>
    </source>
</evidence>
<evidence type="ECO:0000256" key="1">
    <source>
        <dbReference type="ARBA" id="ARBA00001798"/>
    </source>
</evidence>
<sequence length="324" mass="36208">MPYAANGAEHLTQRRSNVEATPFLFLQHYPFPSFYITTTSPAGPLRPQASSLHNVVVGLDVWVGFSGPCSPSAVVEDRRAEELQIMQDRMLAMRLSEQDAGWVPEGFTQPVSDGRREFDIAVAVASGYHRDQGRRGQAGPSGTSAKQQGKEPMRPSTGEVCCVCLDTLRPADVVKAACEHRYCMGCAKKLFMLAARDETLFPPRCCQKLIPPERVTWHMSSVERHQYEMARIEFNKPDRLYCSKRGCGKFILPRLVDRKANVGTCSACRTRTCCLCKNEEHREKECPDDPALRLTRRLAKLKGWQTCPSCGRVIELGSGCNHIT</sequence>
<feature type="domain" description="RING-type" evidence="10">
    <location>
        <begin position="157"/>
        <end position="324"/>
    </location>
</feature>
<keyword evidence="7" id="KW-0833">Ubl conjugation pathway</keyword>
<dbReference type="AlphaFoldDB" id="A0A167ZPU2"/>
<keyword evidence="8" id="KW-0862">Zinc</keyword>
<dbReference type="CDD" id="cd20335">
    <property type="entry name" value="BRcat_RBR"/>
    <property type="match status" value="1"/>
</dbReference>
<dbReference type="STRING" id="1081109.A0A167ZPU2"/>
<dbReference type="Pfam" id="PF01485">
    <property type="entry name" value="IBR"/>
    <property type="match status" value="1"/>
</dbReference>
<keyword evidence="5" id="KW-0677">Repeat</keyword>
<dbReference type="PROSITE" id="PS51873">
    <property type="entry name" value="TRIAD"/>
    <property type="match status" value="1"/>
</dbReference>
<name>A0A167ZPU2_9HYPO</name>
<dbReference type="EC" id="2.3.2.31" evidence="2"/>
<organism evidence="11 12">
    <name type="scientific">Moelleriella libera RCEF 2490</name>
    <dbReference type="NCBI Taxonomy" id="1081109"/>
    <lineage>
        <taxon>Eukaryota</taxon>
        <taxon>Fungi</taxon>
        <taxon>Dikarya</taxon>
        <taxon>Ascomycota</taxon>
        <taxon>Pezizomycotina</taxon>
        <taxon>Sordariomycetes</taxon>
        <taxon>Hypocreomycetidae</taxon>
        <taxon>Hypocreales</taxon>
        <taxon>Clavicipitaceae</taxon>
        <taxon>Moelleriella</taxon>
    </lineage>
</organism>
<gene>
    <name evidence="11" type="ORF">AAL_05986</name>
</gene>
<dbReference type="SUPFAM" id="SSF57850">
    <property type="entry name" value="RING/U-box"/>
    <property type="match status" value="2"/>
</dbReference>
<dbReference type="InterPro" id="IPR017907">
    <property type="entry name" value="Znf_RING_CS"/>
</dbReference>
<evidence type="ECO:0000256" key="5">
    <source>
        <dbReference type="ARBA" id="ARBA00022737"/>
    </source>
</evidence>
<dbReference type="Proteomes" id="UP000078544">
    <property type="component" value="Unassembled WGS sequence"/>
</dbReference>
<evidence type="ECO:0000256" key="2">
    <source>
        <dbReference type="ARBA" id="ARBA00012251"/>
    </source>
</evidence>
<evidence type="ECO:0000256" key="6">
    <source>
        <dbReference type="ARBA" id="ARBA00022771"/>
    </source>
</evidence>